<keyword evidence="1" id="KW-0732">Signal</keyword>
<evidence type="ECO:0008006" key="4">
    <source>
        <dbReference type="Google" id="ProtNLM"/>
    </source>
</evidence>
<evidence type="ECO:0000313" key="2">
    <source>
        <dbReference type="EMBL" id="GIY82689.1"/>
    </source>
</evidence>
<gene>
    <name evidence="2" type="ORF">CDAR_486031</name>
</gene>
<feature type="signal peptide" evidence="1">
    <location>
        <begin position="1"/>
        <end position="24"/>
    </location>
</feature>
<feature type="chain" id="PRO_5043596088" description="Secreted protein" evidence="1">
    <location>
        <begin position="25"/>
        <end position="105"/>
    </location>
</feature>
<organism evidence="2 3">
    <name type="scientific">Caerostris darwini</name>
    <dbReference type="NCBI Taxonomy" id="1538125"/>
    <lineage>
        <taxon>Eukaryota</taxon>
        <taxon>Metazoa</taxon>
        <taxon>Ecdysozoa</taxon>
        <taxon>Arthropoda</taxon>
        <taxon>Chelicerata</taxon>
        <taxon>Arachnida</taxon>
        <taxon>Araneae</taxon>
        <taxon>Araneomorphae</taxon>
        <taxon>Entelegynae</taxon>
        <taxon>Araneoidea</taxon>
        <taxon>Araneidae</taxon>
        <taxon>Caerostris</taxon>
    </lineage>
</organism>
<comment type="caution">
    <text evidence="2">The sequence shown here is derived from an EMBL/GenBank/DDBJ whole genome shotgun (WGS) entry which is preliminary data.</text>
</comment>
<dbReference type="EMBL" id="BPLQ01014730">
    <property type="protein sequence ID" value="GIY82689.1"/>
    <property type="molecule type" value="Genomic_DNA"/>
</dbReference>
<dbReference type="Proteomes" id="UP001054837">
    <property type="component" value="Unassembled WGS sequence"/>
</dbReference>
<keyword evidence="3" id="KW-1185">Reference proteome</keyword>
<reference evidence="2 3" key="1">
    <citation type="submission" date="2021-06" db="EMBL/GenBank/DDBJ databases">
        <title>Caerostris darwini draft genome.</title>
        <authorList>
            <person name="Kono N."/>
            <person name="Arakawa K."/>
        </authorList>
    </citation>
    <scope>NUCLEOTIDE SEQUENCE [LARGE SCALE GENOMIC DNA]</scope>
</reference>
<proteinExistence type="predicted"/>
<evidence type="ECO:0000256" key="1">
    <source>
        <dbReference type="SAM" id="SignalP"/>
    </source>
</evidence>
<name>A0AAV4WKE4_9ARAC</name>
<sequence length="105" mass="11590">MKKREKMFLKRIVTLGIIFCVISSELCEECDSNAALPPSSHASELNKRRVIAFALLPSGGWRRPHSPFPSPGPSFSHSLRGKSLFSLPIHSAVVMSDDAHISTHH</sequence>
<protein>
    <recommendedName>
        <fullName evidence="4">Secreted protein</fullName>
    </recommendedName>
</protein>
<evidence type="ECO:0000313" key="3">
    <source>
        <dbReference type="Proteomes" id="UP001054837"/>
    </source>
</evidence>
<dbReference type="AlphaFoldDB" id="A0AAV4WKE4"/>
<accession>A0AAV4WKE4</accession>